<comment type="caution">
    <text evidence="5">The sequence shown here is derived from an EMBL/GenBank/DDBJ whole genome shotgun (WGS) entry which is preliminary data.</text>
</comment>
<keyword evidence="2" id="KW-0238">DNA-binding</keyword>
<dbReference type="InterPro" id="IPR018060">
    <property type="entry name" value="HTH_AraC"/>
</dbReference>
<evidence type="ECO:0000313" key="6">
    <source>
        <dbReference type="EMBL" id="EOW81992.1"/>
    </source>
</evidence>
<dbReference type="PROSITE" id="PS01124">
    <property type="entry name" value="HTH_ARAC_FAMILY_2"/>
    <property type="match status" value="1"/>
</dbReference>
<sequence length="272" mass="31795">MRLFFNNHNFNDQIYLYTVGYDETLPSHKYGPTTRSGYMLHYVYSGEGCFSSEGRHYSLKKGDFFFIKPDNIVSYQASKDNPWTYYSIGFRGDLVKSYLERTAINSYHPIFSIYDGGDIIKDKISEIFEISLISEHNDLLLNAKLLEIFFYLSERYPVEKGKIAPTKNVLLTKALQLMRNNLEDNLRINEIAESLNIDRSYLHRIFKDYFNLSPKEYLTTLRLNKAKELLVQSDYPINVVSQSVGIEDAQNFSKLFKAKEGLSPREYRKQNK</sequence>
<dbReference type="RefSeq" id="WP_010781046.1">
    <property type="nucleotide sequence ID" value="NZ_ASWH01000001.1"/>
</dbReference>
<reference evidence="5 7" key="1">
    <citation type="submission" date="2013-02" db="EMBL/GenBank/DDBJ databases">
        <title>The Genome Sequence of Enterococcus gilvus ATCC BAA-350.</title>
        <authorList>
            <consortium name="The Broad Institute Genome Sequencing Platform"/>
            <consortium name="The Broad Institute Genome Sequencing Center for Infectious Disease"/>
            <person name="Earl A.M."/>
            <person name="Gilmore M.S."/>
            <person name="Lebreton F."/>
            <person name="Walker B."/>
            <person name="Young S.K."/>
            <person name="Zeng Q."/>
            <person name="Gargeya S."/>
            <person name="Fitzgerald M."/>
            <person name="Haas B."/>
            <person name="Abouelleil A."/>
            <person name="Alvarado L."/>
            <person name="Arachchi H.M."/>
            <person name="Berlin A.M."/>
            <person name="Chapman S.B."/>
            <person name="Dewar J."/>
            <person name="Goldberg J."/>
            <person name="Griggs A."/>
            <person name="Gujja S."/>
            <person name="Hansen M."/>
            <person name="Howarth C."/>
            <person name="Imamovic A."/>
            <person name="Larimer J."/>
            <person name="McCowan C."/>
            <person name="Murphy C."/>
            <person name="Neiman D."/>
            <person name="Pearson M."/>
            <person name="Priest M."/>
            <person name="Roberts A."/>
            <person name="Saif S."/>
            <person name="Shea T."/>
            <person name="Sisk P."/>
            <person name="Sykes S."/>
            <person name="Wortman J."/>
            <person name="Nusbaum C."/>
            <person name="Birren B."/>
        </authorList>
    </citation>
    <scope>NUCLEOTIDE SEQUENCE [LARGE SCALE GENOMIC DNA]</scope>
    <source>
        <strain evidence="5 7">ATCC BAA-350</strain>
    </source>
</reference>
<keyword evidence="3" id="KW-0804">Transcription</keyword>
<dbReference type="InterPro" id="IPR009057">
    <property type="entry name" value="Homeodomain-like_sf"/>
</dbReference>
<dbReference type="HOGENOM" id="CLU_000445_88_6_9"/>
<evidence type="ECO:0000256" key="3">
    <source>
        <dbReference type="ARBA" id="ARBA00023163"/>
    </source>
</evidence>
<name>R2VCQ0_9ENTE</name>
<keyword evidence="1" id="KW-0805">Transcription regulation</keyword>
<dbReference type="PATRIC" id="fig|1158614.3.peg.2666"/>
<reference evidence="6 8" key="2">
    <citation type="submission" date="2013-03" db="EMBL/GenBank/DDBJ databases">
        <title>The Genome Sequence of Enterococcus gilvus ATCC BAA-350 (PacBio/Illumina hybrid assembly).</title>
        <authorList>
            <consortium name="The Broad Institute Genomics Platform"/>
            <consortium name="The Broad Institute Genome Sequencing Center for Infectious Disease"/>
            <person name="Earl A."/>
            <person name="Russ C."/>
            <person name="Gilmore M."/>
            <person name="Surin D."/>
            <person name="Walker B."/>
            <person name="Young S."/>
            <person name="Zeng Q."/>
            <person name="Gargeya S."/>
            <person name="Fitzgerald M."/>
            <person name="Haas B."/>
            <person name="Abouelleil A."/>
            <person name="Allen A.W."/>
            <person name="Alvarado L."/>
            <person name="Arachchi H.M."/>
            <person name="Berlin A.M."/>
            <person name="Chapman S.B."/>
            <person name="Gainer-Dewar J."/>
            <person name="Goldberg J."/>
            <person name="Griggs A."/>
            <person name="Gujja S."/>
            <person name="Hansen M."/>
            <person name="Howarth C."/>
            <person name="Imamovic A."/>
            <person name="Ireland A."/>
            <person name="Larimer J."/>
            <person name="McCowan C."/>
            <person name="Murphy C."/>
            <person name="Pearson M."/>
            <person name="Poon T.W."/>
            <person name="Priest M."/>
            <person name="Roberts A."/>
            <person name="Saif S."/>
            <person name="Shea T."/>
            <person name="Sisk P."/>
            <person name="Sykes S."/>
            <person name="Wortman J."/>
            <person name="Nusbaum C."/>
            <person name="Birren B."/>
        </authorList>
    </citation>
    <scope>NUCLEOTIDE SEQUENCE [LARGE SCALE GENOMIC DNA]</scope>
    <source>
        <strain evidence="6 8">ATCC BAA-350</strain>
    </source>
</reference>
<evidence type="ECO:0000313" key="7">
    <source>
        <dbReference type="Proteomes" id="UP000013750"/>
    </source>
</evidence>
<evidence type="ECO:0000313" key="8">
    <source>
        <dbReference type="Proteomes" id="UP000014160"/>
    </source>
</evidence>
<evidence type="ECO:0000256" key="2">
    <source>
        <dbReference type="ARBA" id="ARBA00023125"/>
    </source>
</evidence>
<dbReference type="Proteomes" id="UP000014160">
    <property type="component" value="Unassembled WGS sequence"/>
</dbReference>
<dbReference type="eggNOG" id="COG2207">
    <property type="taxonomic scope" value="Bacteria"/>
</dbReference>
<dbReference type="SUPFAM" id="SSF51215">
    <property type="entry name" value="Regulatory protein AraC"/>
    <property type="match status" value="1"/>
</dbReference>
<proteinExistence type="predicted"/>
<dbReference type="InterPro" id="IPR003313">
    <property type="entry name" value="AraC-bd"/>
</dbReference>
<gene>
    <name evidence="6" type="ORF">I592_01293</name>
    <name evidence="5" type="ORF">UKC_02673</name>
</gene>
<dbReference type="SUPFAM" id="SSF46689">
    <property type="entry name" value="Homeodomain-like"/>
    <property type="match status" value="2"/>
</dbReference>
<dbReference type="PANTHER" id="PTHR43280:SF30">
    <property type="entry name" value="MMSAB OPERON REGULATORY PROTEIN"/>
    <property type="match status" value="1"/>
</dbReference>
<evidence type="ECO:0000313" key="5">
    <source>
        <dbReference type="EMBL" id="EOI55465.1"/>
    </source>
</evidence>
<dbReference type="PANTHER" id="PTHR43280">
    <property type="entry name" value="ARAC-FAMILY TRANSCRIPTIONAL REGULATOR"/>
    <property type="match status" value="1"/>
</dbReference>
<evidence type="ECO:0000256" key="1">
    <source>
        <dbReference type="ARBA" id="ARBA00023015"/>
    </source>
</evidence>
<dbReference type="InterPro" id="IPR037923">
    <property type="entry name" value="HTH-like"/>
</dbReference>
<dbReference type="Proteomes" id="UP000013750">
    <property type="component" value="Unassembled WGS sequence"/>
</dbReference>
<dbReference type="OrthoDB" id="9813413at2"/>
<dbReference type="Pfam" id="PF12833">
    <property type="entry name" value="HTH_18"/>
    <property type="match status" value="1"/>
</dbReference>
<dbReference type="Gene3D" id="1.10.10.60">
    <property type="entry name" value="Homeodomain-like"/>
    <property type="match status" value="2"/>
</dbReference>
<organism evidence="5 7">
    <name type="scientific">Enterococcus gilvus ATCC BAA-350</name>
    <dbReference type="NCBI Taxonomy" id="1158614"/>
    <lineage>
        <taxon>Bacteria</taxon>
        <taxon>Bacillati</taxon>
        <taxon>Bacillota</taxon>
        <taxon>Bacilli</taxon>
        <taxon>Lactobacillales</taxon>
        <taxon>Enterococcaceae</taxon>
        <taxon>Enterococcus</taxon>
    </lineage>
</organism>
<dbReference type="eggNOG" id="COG1917">
    <property type="taxonomic scope" value="Bacteria"/>
</dbReference>
<dbReference type="CDD" id="cd06986">
    <property type="entry name" value="cupin_MmsR-like_N"/>
    <property type="match status" value="1"/>
</dbReference>
<dbReference type="PROSITE" id="PS00041">
    <property type="entry name" value="HTH_ARAC_FAMILY_1"/>
    <property type="match status" value="1"/>
</dbReference>
<feature type="domain" description="HTH araC/xylS-type" evidence="4">
    <location>
        <begin position="172"/>
        <end position="270"/>
    </location>
</feature>
<protein>
    <recommendedName>
        <fullName evidence="4">HTH araC/xylS-type domain-containing protein</fullName>
    </recommendedName>
</protein>
<dbReference type="GO" id="GO:0003700">
    <property type="term" value="F:DNA-binding transcription factor activity"/>
    <property type="evidence" value="ECO:0007669"/>
    <property type="project" value="InterPro"/>
</dbReference>
<dbReference type="SMART" id="SM00342">
    <property type="entry name" value="HTH_ARAC"/>
    <property type="match status" value="1"/>
</dbReference>
<keyword evidence="8" id="KW-1185">Reference proteome</keyword>
<dbReference type="Pfam" id="PF02311">
    <property type="entry name" value="AraC_binding"/>
    <property type="match status" value="1"/>
</dbReference>
<dbReference type="EMBL" id="ASWH01000001">
    <property type="protein sequence ID" value="EOW81992.1"/>
    <property type="molecule type" value="Genomic_DNA"/>
</dbReference>
<evidence type="ECO:0000259" key="4">
    <source>
        <dbReference type="PROSITE" id="PS01124"/>
    </source>
</evidence>
<dbReference type="InterPro" id="IPR018062">
    <property type="entry name" value="HTH_AraC-typ_CS"/>
</dbReference>
<dbReference type="Gene3D" id="2.60.120.280">
    <property type="entry name" value="Regulatory protein AraC"/>
    <property type="match status" value="1"/>
</dbReference>
<dbReference type="EMBL" id="AJDQ01000008">
    <property type="protein sequence ID" value="EOI55465.1"/>
    <property type="molecule type" value="Genomic_DNA"/>
</dbReference>
<dbReference type="GO" id="GO:0043565">
    <property type="term" value="F:sequence-specific DNA binding"/>
    <property type="evidence" value="ECO:0007669"/>
    <property type="project" value="InterPro"/>
</dbReference>
<accession>R2VCQ0</accession>
<dbReference type="AlphaFoldDB" id="R2VCQ0"/>